<evidence type="ECO:0000313" key="1">
    <source>
        <dbReference type="EMBL" id="SVE47199.1"/>
    </source>
</evidence>
<dbReference type="EMBL" id="UINC01219643">
    <property type="protein sequence ID" value="SVE47199.1"/>
    <property type="molecule type" value="Genomic_DNA"/>
</dbReference>
<gene>
    <name evidence="1" type="ORF">METZ01_LOCUS500053</name>
</gene>
<proteinExistence type="predicted"/>
<dbReference type="AlphaFoldDB" id="A0A383DSC5"/>
<protein>
    <submittedName>
        <fullName evidence="1">Uncharacterized protein</fullName>
    </submittedName>
</protein>
<sequence length="61" mass="6895">MVENTYSELFPKPGIRTIRVLKLLTLSCIYICCVCQDAPADGLADYLESGRFDRALRQIDV</sequence>
<reference evidence="1" key="1">
    <citation type="submission" date="2018-05" db="EMBL/GenBank/DDBJ databases">
        <authorList>
            <person name="Lanie J.A."/>
            <person name="Ng W.-L."/>
            <person name="Kazmierczak K.M."/>
            <person name="Andrzejewski T.M."/>
            <person name="Davidsen T.M."/>
            <person name="Wayne K.J."/>
            <person name="Tettelin H."/>
            <person name="Glass J.I."/>
            <person name="Rusch D."/>
            <person name="Podicherti R."/>
            <person name="Tsui H.-C.T."/>
            <person name="Winkler M.E."/>
        </authorList>
    </citation>
    <scope>NUCLEOTIDE SEQUENCE</scope>
</reference>
<name>A0A383DSC5_9ZZZZ</name>
<organism evidence="1">
    <name type="scientific">marine metagenome</name>
    <dbReference type="NCBI Taxonomy" id="408172"/>
    <lineage>
        <taxon>unclassified sequences</taxon>
        <taxon>metagenomes</taxon>
        <taxon>ecological metagenomes</taxon>
    </lineage>
</organism>
<accession>A0A383DSC5</accession>
<feature type="non-terminal residue" evidence="1">
    <location>
        <position position="61"/>
    </location>
</feature>